<dbReference type="RefSeq" id="WP_093634595.1">
    <property type="nucleotide sequence ID" value="NZ_FPBH01000006.1"/>
</dbReference>
<gene>
    <name evidence="2" type="ORF">SAMN05192563_1006176</name>
</gene>
<evidence type="ECO:0000313" key="3">
    <source>
        <dbReference type="Proteomes" id="UP000198844"/>
    </source>
</evidence>
<dbReference type="Proteomes" id="UP000198844">
    <property type="component" value="Unassembled WGS sequence"/>
</dbReference>
<feature type="signal peptide" evidence="1">
    <location>
        <begin position="1"/>
        <end position="39"/>
    </location>
</feature>
<organism evidence="2 3">
    <name type="scientific">Paraburkholderia aspalathi</name>
    <dbReference type="NCBI Taxonomy" id="1324617"/>
    <lineage>
        <taxon>Bacteria</taxon>
        <taxon>Pseudomonadati</taxon>
        <taxon>Pseudomonadota</taxon>
        <taxon>Betaproteobacteria</taxon>
        <taxon>Burkholderiales</taxon>
        <taxon>Burkholderiaceae</taxon>
        <taxon>Paraburkholderia</taxon>
    </lineage>
</organism>
<dbReference type="OrthoDB" id="5455653at2"/>
<name>A0A1I7CES3_9BURK</name>
<evidence type="ECO:0000313" key="2">
    <source>
        <dbReference type="EMBL" id="SFT97927.1"/>
    </source>
</evidence>
<reference evidence="2 3" key="1">
    <citation type="submission" date="2016-10" db="EMBL/GenBank/DDBJ databases">
        <authorList>
            <person name="de Groot N.N."/>
        </authorList>
    </citation>
    <scope>NUCLEOTIDE SEQUENCE [LARGE SCALE GENOMIC DNA]</scope>
    <source>
        <strain evidence="2 3">LMG 27731</strain>
    </source>
</reference>
<dbReference type="AlphaFoldDB" id="A0A1I7CES3"/>
<dbReference type="EMBL" id="FPBH01000006">
    <property type="protein sequence ID" value="SFT97927.1"/>
    <property type="molecule type" value="Genomic_DNA"/>
</dbReference>
<keyword evidence="1" id="KW-0732">Signal</keyword>
<sequence length="190" mass="21347">MGLAYTMSESFGSLQPGSLTMKKTALAALLLINSGLASAEPGCNLDQLKTNSTTCDRNQVSVQDKTSYVDFRVKEVARLRPDDVQSFLDSLKNAVESNDKVYLSNVARYPLRYFEHKKRRSVRDPAQFLKKYKNIFTNKVKHAIESQQYQNLSVDSEGIMLGNGEVWVSGIVEKTTPQRTNIKIIAINNH</sequence>
<accession>A0A1I7CES3</accession>
<evidence type="ECO:0000256" key="1">
    <source>
        <dbReference type="SAM" id="SignalP"/>
    </source>
</evidence>
<feature type="chain" id="PRO_5011779972" evidence="1">
    <location>
        <begin position="40"/>
        <end position="190"/>
    </location>
</feature>
<proteinExistence type="predicted"/>
<protein>
    <submittedName>
        <fullName evidence="2">Uncharacterized protein</fullName>
    </submittedName>
</protein>